<evidence type="ECO:0000313" key="1">
    <source>
        <dbReference type="EMBL" id="MET9848901.1"/>
    </source>
</evidence>
<sequence>MPLSHAVLSESPYVSCIQCGSVWETAVYDGCNDIGGTYSETFTYHCPGPEGYHVPECTCACCVYGDCGHDGDKTCFDPDRELNR</sequence>
<accession>A0ABV2V507</accession>
<evidence type="ECO:0000313" key="2">
    <source>
        <dbReference type="Proteomes" id="UP001550210"/>
    </source>
</evidence>
<proteinExistence type="predicted"/>
<gene>
    <name evidence="1" type="ORF">ABZZ21_31040</name>
</gene>
<dbReference type="EMBL" id="JBEXPZ010000045">
    <property type="protein sequence ID" value="MET9848901.1"/>
    <property type="molecule type" value="Genomic_DNA"/>
</dbReference>
<comment type="caution">
    <text evidence="1">The sequence shown here is derived from an EMBL/GenBank/DDBJ whole genome shotgun (WGS) entry which is preliminary data.</text>
</comment>
<organism evidence="1 2">
    <name type="scientific">Streptomyces ossamyceticus</name>
    <dbReference type="NCBI Taxonomy" id="249581"/>
    <lineage>
        <taxon>Bacteria</taxon>
        <taxon>Bacillati</taxon>
        <taxon>Actinomycetota</taxon>
        <taxon>Actinomycetes</taxon>
        <taxon>Kitasatosporales</taxon>
        <taxon>Streptomycetaceae</taxon>
        <taxon>Streptomyces</taxon>
    </lineage>
</organism>
<keyword evidence="2" id="KW-1185">Reference proteome</keyword>
<name>A0ABV2V507_9ACTN</name>
<reference evidence="1 2" key="1">
    <citation type="submission" date="2024-06" db="EMBL/GenBank/DDBJ databases">
        <title>The Natural Products Discovery Center: Release of the First 8490 Sequenced Strains for Exploring Actinobacteria Biosynthetic Diversity.</title>
        <authorList>
            <person name="Kalkreuter E."/>
            <person name="Kautsar S.A."/>
            <person name="Yang D."/>
            <person name="Bader C.D."/>
            <person name="Teijaro C.N."/>
            <person name="Fluegel L."/>
            <person name="Davis C.M."/>
            <person name="Simpson J.R."/>
            <person name="Lauterbach L."/>
            <person name="Steele A.D."/>
            <person name="Gui C."/>
            <person name="Meng S."/>
            <person name="Li G."/>
            <person name="Viehrig K."/>
            <person name="Ye F."/>
            <person name="Su P."/>
            <person name="Kiefer A.F."/>
            <person name="Nichols A."/>
            <person name="Cepeda A.J."/>
            <person name="Yan W."/>
            <person name="Fan B."/>
            <person name="Jiang Y."/>
            <person name="Adhikari A."/>
            <person name="Zheng C.-J."/>
            <person name="Schuster L."/>
            <person name="Cowan T.M."/>
            <person name="Smanski M.J."/>
            <person name="Chevrette M.G."/>
            <person name="De Carvalho L.P.S."/>
            <person name="Shen B."/>
        </authorList>
    </citation>
    <scope>NUCLEOTIDE SEQUENCE [LARGE SCALE GENOMIC DNA]</scope>
    <source>
        <strain evidence="1 2">NPDC006434</strain>
    </source>
</reference>
<protein>
    <submittedName>
        <fullName evidence="1">Uncharacterized protein</fullName>
    </submittedName>
</protein>
<dbReference type="RefSeq" id="WP_355401078.1">
    <property type="nucleotide sequence ID" value="NZ_JBEXPZ010000045.1"/>
</dbReference>
<dbReference type="Proteomes" id="UP001550210">
    <property type="component" value="Unassembled WGS sequence"/>
</dbReference>